<proteinExistence type="predicted"/>
<dbReference type="Gene3D" id="3.40.1000.10">
    <property type="entry name" value="Mog1/PsbP, alpha/beta/alpha sandwich"/>
    <property type="match status" value="1"/>
</dbReference>
<dbReference type="GeneID" id="96608911"/>
<feature type="region of interest" description="Disordered" evidence="1">
    <location>
        <begin position="120"/>
        <end position="197"/>
    </location>
</feature>
<name>A0A0A1DHH9_NOCSI</name>
<sequence>MKLHQALADLARDHGHDLFRDATAFRGSLDDYLDEGQASSGTINLLTDAVRLGALDGMVTMLDSGANPADAVESAGQRLARDRGSADVRGCQWAVAVLGFALGKVPESLVAGLDPDAGTAAPPSYGPGGTAPVQHTPPPPAPMTSPVAPPQQPIVSPAHQPMVSPPHPVQQGAGGAGYGGPSYAAGGWSQQPTPPKKKSNTGFIVAAIVVALVLVVGGVIGIVALANGGGDDKKADDPETTASSTESGGTDEPTDKTDTPPADALQGLGYYFTLPAGWKDATEDFLAQNPGVTTLDKVAIWGSTFNTARANVIVETQSAYGSTDPADLESSWKTALSSGDASVEVTDIDEKTIDGQSAIGVDISRTNDNGVEVSQRAYLVISGDKGYSITVSLKKGDDGVFDKFDEILDGWTWTE</sequence>
<dbReference type="EMBL" id="CP009896">
    <property type="protein sequence ID" value="AIY16764.1"/>
    <property type="molecule type" value="Genomic_DNA"/>
</dbReference>
<feature type="region of interest" description="Disordered" evidence="1">
    <location>
        <begin position="226"/>
        <end position="262"/>
    </location>
</feature>
<dbReference type="Proteomes" id="UP000030300">
    <property type="component" value="Chromosome"/>
</dbReference>
<evidence type="ECO:0000256" key="1">
    <source>
        <dbReference type="SAM" id="MobiDB-lite"/>
    </source>
</evidence>
<dbReference type="AlphaFoldDB" id="A0A0A1DHH9"/>
<protein>
    <submittedName>
        <fullName evidence="3">Uncharacterized protein</fullName>
    </submittedName>
</protein>
<feature type="transmembrane region" description="Helical" evidence="2">
    <location>
        <begin position="203"/>
        <end position="226"/>
    </location>
</feature>
<dbReference type="STRING" id="2045.KR76_08250"/>
<keyword evidence="2" id="KW-0472">Membrane</keyword>
<dbReference type="KEGG" id="psim:KR76_08250"/>
<evidence type="ECO:0000256" key="2">
    <source>
        <dbReference type="SAM" id="Phobius"/>
    </source>
</evidence>
<keyword evidence="2" id="KW-0812">Transmembrane</keyword>
<feature type="compositionally biased region" description="Pro residues" evidence="1">
    <location>
        <begin position="135"/>
        <end position="152"/>
    </location>
</feature>
<keyword evidence="4" id="KW-1185">Reference proteome</keyword>
<gene>
    <name evidence="3" type="ORF">KR76_08250</name>
</gene>
<dbReference type="HOGENOM" id="CLU_661941_0_0_11"/>
<organism evidence="3 4">
    <name type="scientific">Nocardioides simplex</name>
    <name type="common">Arthrobacter simplex</name>
    <dbReference type="NCBI Taxonomy" id="2045"/>
    <lineage>
        <taxon>Bacteria</taxon>
        <taxon>Bacillati</taxon>
        <taxon>Actinomycetota</taxon>
        <taxon>Actinomycetes</taxon>
        <taxon>Propionibacteriales</taxon>
        <taxon>Nocardioidaceae</taxon>
        <taxon>Pimelobacter</taxon>
    </lineage>
</organism>
<reference evidence="3 4" key="1">
    <citation type="journal article" date="2015" name="Genome Announc.">
        <title>Complete Genome Sequence of Steroid-Transforming Nocardioides simplex VKM Ac-2033D.</title>
        <authorList>
            <person name="Shtratnikova V.Y."/>
            <person name="Schelkunov M.I."/>
            <person name="Pekov Y.A."/>
            <person name="Fokina V.V."/>
            <person name="Logacheva M.D."/>
            <person name="Sokolov S.L."/>
            <person name="Bragin E.Y."/>
            <person name="Ashapkin V.V."/>
            <person name="Donova M.V."/>
        </authorList>
    </citation>
    <scope>NUCLEOTIDE SEQUENCE [LARGE SCALE GENOMIC DNA]</scope>
    <source>
        <strain evidence="3 4">VKM Ac-2033D</strain>
    </source>
</reference>
<keyword evidence="2" id="KW-1133">Transmembrane helix</keyword>
<evidence type="ECO:0000313" key="4">
    <source>
        <dbReference type="Proteomes" id="UP000030300"/>
    </source>
</evidence>
<feature type="compositionally biased region" description="Low complexity" evidence="1">
    <location>
        <begin position="240"/>
        <end position="251"/>
    </location>
</feature>
<dbReference type="eggNOG" id="ENOG5030HVU">
    <property type="taxonomic scope" value="Bacteria"/>
</dbReference>
<dbReference type="OrthoDB" id="3769400at2"/>
<accession>A0A0A1DHH9</accession>
<evidence type="ECO:0000313" key="3">
    <source>
        <dbReference type="EMBL" id="AIY16764.1"/>
    </source>
</evidence>
<dbReference type="RefSeq" id="WP_038677673.1">
    <property type="nucleotide sequence ID" value="NZ_BJMC01000017.1"/>
</dbReference>